<organism evidence="2 3">
    <name type="scientific">Gordonia effusa NBRC 100432</name>
    <dbReference type="NCBI Taxonomy" id="1077974"/>
    <lineage>
        <taxon>Bacteria</taxon>
        <taxon>Bacillati</taxon>
        <taxon>Actinomycetota</taxon>
        <taxon>Actinomycetes</taxon>
        <taxon>Mycobacteriales</taxon>
        <taxon>Gordoniaceae</taxon>
        <taxon>Gordonia</taxon>
    </lineage>
</organism>
<comment type="caution">
    <text evidence="2">The sequence shown here is derived from an EMBL/GenBank/DDBJ whole genome shotgun (WGS) entry which is preliminary data.</text>
</comment>
<evidence type="ECO:0000313" key="2">
    <source>
        <dbReference type="EMBL" id="GAB18105.1"/>
    </source>
</evidence>
<protein>
    <submittedName>
        <fullName evidence="2">Uncharacterized protein</fullName>
    </submittedName>
</protein>
<name>H0QZ54_9ACTN</name>
<dbReference type="Proteomes" id="UP000035034">
    <property type="component" value="Unassembled WGS sequence"/>
</dbReference>
<evidence type="ECO:0000313" key="3">
    <source>
        <dbReference type="Proteomes" id="UP000035034"/>
    </source>
</evidence>
<keyword evidence="1" id="KW-1133">Transmembrane helix</keyword>
<keyword evidence="1" id="KW-0472">Membrane</keyword>
<dbReference type="AlphaFoldDB" id="H0QZ54"/>
<sequence>MTPGWSSLGVMLVGLLSLGGTVWYNRKSLQAIDARRVSDISEDRNRQIRELGVQILSETYEYSVRSMILASWVERCISQQSDRSAVLKENLKLRNERIHPIERRIVSAAQSLMLLDTGGPASSHAGTLLVLAAESMRYAADAHDAVALGKIASGYQASAELVSEHSAKLWNCLKDEYAPKSS</sequence>
<dbReference type="EMBL" id="BAEH01000046">
    <property type="protein sequence ID" value="GAB18105.1"/>
    <property type="molecule type" value="Genomic_DNA"/>
</dbReference>
<keyword evidence="1" id="KW-0812">Transmembrane</keyword>
<keyword evidence="3" id="KW-1185">Reference proteome</keyword>
<reference evidence="2 3" key="1">
    <citation type="submission" date="2011-12" db="EMBL/GenBank/DDBJ databases">
        <title>Whole genome shotgun sequence of Gordonia effusa NBRC 100432.</title>
        <authorList>
            <person name="Yoshida I."/>
            <person name="Takarada H."/>
            <person name="Hosoyama A."/>
            <person name="Tsuchikane K."/>
            <person name="Katsumata H."/>
            <person name="Yamazaki S."/>
            <person name="Fujita N."/>
        </authorList>
    </citation>
    <scope>NUCLEOTIDE SEQUENCE [LARGE SCALE GENOMIC DNA]</scope>
    <source>
        <strain evidence="2 3">NBRC 100432</strain>
    </source>
</reference>
<proteinExistence type="predicted"/>
<feature type="transmembrane region" description="Helical" evidence="1">
    <location>
        <begin position="6"/>
        <end position="25"/>
    </location>
</feature>
<accession>H0QZ54</accession>
<gene>
    <name evidence="2" type="ORF">GOEFS_046_00610</name>
</gene>
<evidence type="ECO:0000256" key="1">
    <source>
        <dbReference type="SAM" id="Phobius"/>
    </source>
</evidence>